<reference evidence="2 3" key="1">
    <citation type="journal article" date="2022" name="Nat. Genet.">
        <title>Improved pea reference genome and pan-genome highlight genomic features and evolutionary characteristics.</title>
        <authorList>
            <person name="Yang T."/>
            <person name="Liu R."/>
            <person name="Luo Y."/>
            <person name="Hu S."/>
            <person name="Wang D."/>
            <person name="Wang C."/>
            <person name="Pandey M.K."/>
            <person name="Ge S."/>
            <person name="Xu Q."/>
            <person name="Li N."/>
            <person name="Li G."/>
            <person name="Huang Y."/>
            <person name="Saxena R.K."/>
            <person name="Ji Y."/>
            <person name="Li M."/>
            <person name="Yan X."/>
            <person name="He Y."/>
            <person name="Liu Y."/>
            <person name="Wang X."/>
            <person name="Xiang C."/>
            <person name="Varshney R.K."/>
            <person name="Ding H."/>
            <person name="Gao S."/>
            <person name="Zong X."/>
        </authorList>
    </citation>
    <scope>NUCLEOTIDE SEQUENCE [LARGE SCALE GENOMIC DNA]</scope>
    <source>
        <strain evidence="2 3">cv. Zhongwan 6</strain>
    </source>
</reference>
<keyword evidence="3" id="KW-1185">Reference proteome</keyword>
<protein>
    <submittedName>
        <fullName evidence="2">Uncharacterized protein</fullName>
    </submittedName>
</protein>
<evidence type="ECO:0000313" key="3">
    <source>
        <dbReference type="Proteomes" id="UP001058974"/>
    </source>
</evidence>
<accession>A0A9D4WQ44</accession>
<dbReference type="AlphaFoldDB" id="A0A9D4WQ44"/>
<feature type="region of interest" description="Disordered" evidence="1">
    <location>
        <begin position="134"/>
        <end position="174"/>
    </location>
</feature>
<sequence>MRRTRSLSDTCLRGRGDVRRADCRPPDVSSWSCGHGRLDVGLASIGPCRAKGHGPIGEVVPDLFMTDPFFGNVGDGGDRLICAFLVVNVVLHILSRLLSQPSGPPSPPVLLSEPPSSARTPPYLFNLTMSGVTGRLRPRKEDSGSSTDDATIARLPVGDGSVRDGTEHASSSGQVDFSWVADEPLEEESDFCDEAITAHAMVEAINREDPPNWYCCAPKEEDRICHHFPGKQFTMYEFAFREAGMRLPFSSF</sequence>
<comment type="caution">
    <text evidence="2">The sequence shown here is derived from an EMBL/GenBank/DDBJ whole genome shotgun (WGS) entry which is preliminary data.</text>
</comment>
<proteinExistence type="predicted"/>
<gene>
    <name evidence="2" type="ORF">KIW84_053316</name>
</gene>
<dbReference type="Proteomes" id="UP001058974">
    <property type="component" value="Chromosome 5"/>
</dbReference>
<dbReference type="EMBL" id="JAMSHJ010000005">
    <property type="protein sequence ID" value="KAI5407008.1"/>
    <property type="molecule type" value="Genomic_DNA"/>
</dbReference>
<evidence type="ECO:0000313" key="2">
    <source>
        <dbReference type="EMBL" id="KAI5407008.1"/>
    </source>
</evidence>
<name>A0A9D4WQ44_PEA</name>
<organism evidence="2 3">
    <name type="scientific">Pisum sativum</name>
    <name type="common">Garden pea</name>
    <name type="synonym">Lathyrus oleraceus</name>
    <dbReference type="NCBI Taxonomy" id="3888"/>
    <lineage>
        <taxon>Eukaryota</taxon>
        <taxon>Viridiplantae</taxon>
        <taxon>Streptophyta</taxon>
        <taxon>Embryophyta</taxon>
        <taxon>Tracheophyta</taxon>
        <taxon>Spermatophyta</taxon>
        <taxon>Magnoliopsida</taxon>
        <taxon>eudicotyledons</taxon>
        <taxon>Gunneridae</taxon>
        <taxon>Pentapetalae</taxon>
        <taxon>rosids</taxon>
        <taxon>fabids</taxon>
        <taxon>Fabales</taxon>
        <taxon>Fabaceae</taxon>
        <taxon>Papilionoideae</taxon>
        <taxon>50 kb inversion clade</taxon>
        <taxon>NPAAA clade</taxon>
        <taxon>Hologalegina</taxon>
        <taxon>IRL clade</taxon>
        <taxon>Fabeae</taxon>
        <taxon>Lathyrus</taxon>
    </lineage>
</organism>
<evidence type="ECO:0000256" key="1">
    <source>
        <dbReference type="SAM" id="MobiDB-lite"/>
    </source>
</evidence>
<dbReference type="Gramene" id="Psat05G0331600-T1">
    <property type="protein sequence ID" value="KAI5407008.1"/>
    <property type="gene ID" value="KIW84_053316"/>
</dbReference>